<evidence type="ECO:0000259" key="10">
    <source>
        <dbReference type="PROSITE" id="PS51034"/>
    </source>
</evidence>
<keyword evidence="7 9" id="KW-0472">Membrane</keyword>
<evidence type="ECO:0000256" key="5">
    <source>
        <dbReference type="ARBA" id="ARBA00022729"/>
    </source>
</evidence>
<feature type="region of interest" description="Disordered" evidence="8">
    <location>
        <begin position="330"/>
        <end position="364"/>
    </location>
</feature>
<dbReference type="GO" id="GO:0005886">
    <property type="term" value="C:plasma membrane"/>
    <property type="evidence" value="ECO:0007669"/>
    <property type="project" value="UniProtKB-SubCell"/>
</dbReference>
<organism evidence="11 12">
    <name type="scientific">Haemonchus contortus</name>
    <name type="common">Barber pole worm</name>
    <dbReference type="NCBI Taxonomy" id="6289"/>
    <lineage>
        <taxon>Eukaryota</taxon>
        <taxon>Metazoa</taxon>
        <taxon>Ecdysozoa</taxon>
        <taxon>Nematoda</taxon>
        <taxon>Chromadorea</taxon>
        <taxon>Rhabditida</taxon>
        <taxon>Rhabditina</taxon>
        <taxon>Rhabditomorpha</taxon>
        <taxon>Strongyloidea</taxon>
        <taxon>Trichostrongylidae</taxon>
        <taxon>Haemonchus</taxon>
    </lineage>
</organism>
<keyword evidence="5" id="KW-0732">Signal</keyword>
<dbReference type="InterPro" id="IPR056953">
    <property type="entry name" value="CUT_N"/>
</dbReference>
<dbReference type="SMART" id="SM00241">
    <property type="entry name" value="ZP"/>
    <property type="match status" value="1"/>
</dbReference>
<evidence type="ECO:0000313" key="12">
    <source>
        <dbReference type="WBParaSite" id="HCON_00060470-00001"/>
    </source>
</evidence>
<keyword evidence="11" id="KW-1185">Reference proteome</keyword>
<name>A0A7I4Y608_HAECO</name>
<keyword evidence="4 9" id="KW-0812">Transmembrane</keyword>
<keyword evidence="3" id="KW-1003">Cell membrane</keyword>
<sequence>MSATGTWPYMYRRYLTICSVWFAVCTLIDGYGLTYKEPRLECLTDGIRLHIDPVGVFVGHVYVAGHFIGDKCHLDYCRQSIHHPFVMEVPYRGDCNVRRHRSPHPMTISYEVTVVIQHHPLFITAGDRAYRLNCIYRQLESTLTQKININDLSATALEASAAPSCFYDVLTAVNGPRVQMANVGDPIVHKWTCSSDKHGFLVHSCVVRDQSGNEYNLIDERGCVIEKNLVPDVTYASDLSYAYTTISAFRFAEQLMVNFACEITLCRKNEQGCEGITPPTCYPIDFPPIKAVYKHSTTTTAIPSWTAAPESNPYGIDAYSAYDTVYTRPNTTTSSSNTLKANADQGRLPSAPSTGPSAETETYASSLNDKEFGIEISNRIGDAMKAKQMRGYHTETLSSVFDLPAGEAMEPLPSPPVSGVYHAVNRKARSNRRHANDITVDVESKRIFILSSDDSERLGSSPLRRSDVANKDRCDQLFIGQTVLLCVATVLQVSSIIVIIVQRRIYNRNIRALRLNSGTHRY</sequence>
<accession>A0A7I4Y608</accession>
<dbReference type="PROSITE" id="PS51034">
    <property type="entry name" value="ZP_2"/>
    <property type="match status" value="1"/>
</dbReference>
<dbReference type="GO" id="GO:0042302">
    <property type="term" value="F:structural constituent of cuticle"/>
    <property type="evidence" value="ECO:0007669"/>
    <property type="project" value="UniProtKB-KW"/>
</dbReference>
<dbReference type="AlphaFoldDB" id="A0A7I4Y608"/>
<dbReference type="Pfam" id="PF25057">
    <property type="entry name" value="CUT_N"/>
    <property type="match status" value="1"/>
</dbReference>
<proteinExistence type="predicted"/>
<comment type="subcellular location">
    <subcellularLocation>
        <location evidence="1">Cell membrane</location>
        <topology evidence="1">Single-pass type I membrane protein</topology>
    </subcellularLocation>
</comment>
<evidence type="ECO:0000256" key="8">
    <source>
        <dbReference type="SAM" id="MobiDB-lite"/>
    </source>
</evidence>
<dbReference type="WBParaSite" id="HCON_00060470-00001">
    <property type="protein sequence ID" value="HCON_00060470-00001"/>
    <property type="gene ID" value="HCON_00060470"/>
</dbReference>
<dbReference type="InterPro" id="IPR001507">
    <property type="entry name" value="ZP_dom"/>
</dbReference>
<dbReference type="InterPro" id="IPR057475">
    <property type="entry name" value="CUT_C"/>
</dbReference>
<dbReference type="PANTHER" id="PTHR22907">
    <property type="entry name" value="GH04558P"/>
    <property type="match status" value="1"/>
</dbReference>
<dbReference type="InterPro" id="IPR051962">
    <property type="entry name" value="Cuticlin"/>
</dbReference>
<dbReference type="OMA" id="SCQITTC"/>
<protein>
    <submittedName>
        <fullName evidence="12">ZP domain-containing protein</fullName>
    </submittedName>
</protein>
<feature type="domain" description="ZP" evidence="10">
    <location>
        <begin position="41"/>
        <end position="280"/>
    </location>
</feature>
<dbReference type="Pfam" id="PF25301">
    <property type="entry name" value="CUT_C"/>
    <property type="match status" value="1"/>
</dbReference>
<evidence type="ECO:0000256" key="6">
    <source>
        <dbReference type="ARBA" id="ARBA00022989"/>
    </source>
</evidence>
<evidence type="ECO:0000313" key="11">
    <source>
        <dbReference type="Proteomes" id="UP000025227"/>
    </source>
</evidence>
<evidence type="ECO:0000256" key="2">
    <source>
        <dbReference type="ARBA" id="ARBA00022460"/>
    </source>
</evidence>
<dbReference type="PANTHER" id="PTHR22907:SF58">
    <property type="entry name" value="ZP DOMAIN-CONTAINING PROTEIN"/>
    <property type="match status" value="1"/>
</dbReference>
<evidence type="ECO:0000256" key="1">
    <source>
        <dbReference type="ARBA" id="ARBA00004251"/>
    </source>
</evidence>
<evidence type="ECO:0000256" key="3">
    <source>
        <dbReference type="ARBA" id="ARBA00022475"/>
    </source>
</evidence>
<evidence type="ECO:0000256" key="9">
    <source>
        <dbReference type="SAM" id="Phobius"/>
    </source>
</evidence>
<dbReference type="OrthoDB" id="6139674at2759"/>
<keyword evidence="2" id="KW-0193">Cuticle</keyword>
<evidence type="ECO:0000256" key="4">
    <source>
        <dbReference type="ARBA" id="ARBA00022692"/>
    </source>
</evidence>
<reference evidence="12" key="1">
    <citation type="submission" date="2020-12" db="UniProtKB">
        <authorList>
            <consortium name="WormBaseParasite"/>
        </authorList>
    </citation>
    <scope>IDENTIFICATION</scope>
    <source>
        <strain evidence="12">MHco3</strain>
    </source>
</reference>
<feature type="compositionally biased region" description="Polar residues" evidence="8">
    <location>
        <begin position="351"/>
        <end position="364"/>
    </location>
</feature>
<keyword evidence="6 9" id="KW-1133">Transmembrane helix</keyword>
<evidence type="ECO:0000256" key="7">
    <source>
        <dbReference type="ARBA" id="ARBA00023136"/>
    </source>
</evidence>
<feature type="transmembrane region" description="Helical" evidence="9">
    <location>
        <begin position="478"/>
        <end position="501"/>
    </location>
</feature>
<dbReference type="Proteomes" id="UP000025227">
    <property type="component" value="Unplaced"/>
</dbReference>